<reference evidence="3" key="1">
    <citation type="submission" date="2021-01" db="EMBL/GenBank/DDBJ databases">
        <title>Whole genome shotgun sequence of Actinoplanes tereljensis NBRC 105297.</title>
        <authorList>
            <person name="Komaki H."/>
            <person name="Tamura T."/>
        </authorList>
    </citation>
    <scope>NUCLEOTIDE SEQUENCE</scope>
    <source>
        <strain evidence="3">NBRC 105297</strain>
    </source>
</reference>
<evidence type="ECO:0000313" key="4">
    <source>
        <dbReference type="Proteomes" id="UP000623608"/>
    </source>
</evidence>
<evidence type="ECO:0000256" key="1">
    <source>
        <dbReference type="ARBA" id="ARBA00008520"/>
    </source>
</evidence>
<comment type="similarity">
    <text evidence="1">Belongs to the bacterial solute-binding protein 1 family.</text>
</comment>
<dbReference type="PROSITE" id="PS51318">
    <property type="entry name" value="TAT"/>
    <property type="match status" value="1"/>
</dbReference>
<dbReference type="InterPro" id="IPR050490">
    <property type="entry name" value="Bact_solute-bd_prot1"/>
</dbReference>
<keyword evidence="2" id="KW-0732">Signal</keyword>
<feature type="signal peptide" evidence="2">
    <location>
        <begin position="1"/>
        <end position="26"/>
    </location>
</feature>
<feature type="chain" id="PRO_5037333574" evidence="2">
    <location>
        <begin position="27"/>
        <end position="472"/>
    </location>
</feature>
<accession>A0A919NR10</accession>
<organism evidence="3 4">
    <name type="scientific">Paractinoplanes tereljensis</name>
    <dbReference type="NCBI Taxonomy" id="571912"/>
    <lineage>
        <taxon>Bacteria</taxon>
        <taxon>Bacillati</taxon>
        <taxon>Actinomycetota</taxon>
        <taxon>Actinomycetes</taxon>
        <taxon>Micromonosporales</taxon>
        <taxon>Micromonosporaceae</taxon>
        <taxon>Paractinoplanes</taxon>
    </lineage>
</organism>
<protein>
    <submittedName>
        <fullName evidence="3">Carbohydrate ABC transporter, N-acetylglucosamine/diacetylchitobiose-binding protein</fullName>
    </submittedName>
</protein>
<keyword evidence="4" id="KW-1185">Reference proteome</keyword>
<dbReference type="PANTHER" id="PTHR43649">
    <property type="entry name" value="ARABINOSE-BINDING PROTEIN-RELATED"/>
    <property type="match status" value="1"/>
</dbReference>
<dbReference type="PANTHER" id="PTHR43649:SF31">
    <property type="entry name" value="SN-GLYCEROL-3-PHOSPHATE-BINDING PERIPLASMIC PROTEIN UGPB"/>
    <property type="match status" value="1"/>
</dbReference>
<dbReference type="AlphaFoldDB" id="A0A919NR10"/>
<dbReference type="InterPro" id="IPR022386">
    <property type="entry name" value="Chitin_NgcE"/>
</dbReference>
<dbReference type="EMBL" id="BOMY01000034">
    <property type="protein sequence ID" value="GIF22665.1"/>
    <property type="molecule type" value="Genomic_DNA"/>
</dbReference>
<comment type="caution">
    <text evidence="3">The sequence shown here is derived from an EMBL/GenBank/DDBJ whole genome shotgun (WGS) entry which is preliminary data.</text>
</comment>
<name>A0A919NR10_9ACTN</name>
<sequence length="472" mass="49443">MNPESQLRPYPTRRSLLKTAATAAVAAPLLSACVTGGKKDDGEAVATGAKTADNPLGVKADAPLEVVVFKGGYGDEYAVKAESQYTSKYPQAKVDHKGLQKVGEAIQPRFVAGNPPDVVDNTGAGRLDIATLVAANQVSDLAELLDAPAFDEPGKKVRDTLLPGVVEDGTFAGTTVALNFTYAVWGLWFSKSFFAEKGWAYPATWTDMLALCATIKKSGVAPWTYQGKYPEYINDPLLGMAAKTGGLDLVKAVDNLQPNAWKQDGLVQAATAFAELAGKGYLMSGSEALSHTEAQAAWCQKKAAFIPCGSWLESEQKGIAPAGFDMVMGAVPGSAGDKLPVAAVQAASSESFLVPAKAKNPAGGQEYLRILFAKASAKAFAEANSTLPAVAGATDGLTLSSGLGSVRDAVTAAGSGTFTYRFRTWYAPLAKAVDDATGELVNKRLSPADWATRIQKAADALAKDSTVQKYTR</sequence>
<dbReference type="Proteomes" id="UP000623608">
    <property type="component" value="Unassembled WGS sequence"/>
</dbReference>
<evidence type="ECO:0000313" key="3">
    <source>
        <dbReference type="EMBL" id="GIF22665.1"/>
    </source>
</evidence>
<evidence type="ECO:0000256" key="2">
    <source>
        <dbReference type="SAM" id="SignalP"/>
    </source>
</evidence>
<dbReference type="RefSeq" id="WP_203810300.1">
    <property type="nucleotide sequence ID" value="NZ_BOMY01000034.1"/>
</dbReference>
<dbReference type="NCBIfam" id="TIGR03851">
    <property type="entry name" value="chitin_NgcE"/>
    <property type="match status" value="1"/>
</dbReference>
<dbReference type="SUPFAM" id="SSF53850">
    <property type="entry name" value="Periplasmic binding protein-like II"/>
    <property type="match status" value="1"/>
</dbReference>
<dbReference type="Gene3D" id="3.40.190.10">
    <property type="entry name" value="Periplasmic binding protein-like II"/>
    <property type="match status" value="2"/>
</dbReference>
<dbReference type="InterPro" id="IPR006311">
    <property type="entry name" value="TAT_signal"/>
</dbReference>
<proteinExistence type="inferred from homology"/>
<gene>
    <name evidence="3" type="ORF">Ate02nite_53950</name>
</gene>